<dbReference type="SUPFAM" id="SSF52058">
    <property type="entry name" value="L domain-like"/>
    <property type="match status" value="2"/>
</dbReference>
<keyword evidence="12" id="KW-0418">Kinase</keyword>
<dbReference type="FunFam" id="3.80.10.10:FF:000400">
    <property type="entry name" value="Nuclear pore complex protein NUP107"/>
    <property type="match status" value="1"/>
</dbReference>
<keyword evidence="4" id="KW-0723">Serine/threonine-protein kinase</keyword>
<evidence type="ECO:0000256" key="13">
    <source>
        <dbReference type="ARBA" id="ARBA00022840"/>
    </source>
</evidence>
<keyword evidence="8 21" id="KW-0812">Transmembrane</keyword>
<evidence type="ECO:0000256" key="20">
    <source>
        <dbReference type="PROSITE-ProRule" id="PRU10141"/>
    </source>
</evidence>
<dbReference type="Pfam" id="PF08263">
    <property type="entry name" value="LRRNT_2"/>
    <property type="match status" value="1"/>
</dbReference>
<dbReference type="FunFam" id="1.10.510.10:FF:000445">
    <property type="entry name" value="MDIS1-interacting receptor like kinase 2"/>
    <property type="match status" value="1"/>
</dbReference>
<dbReference type="SUPFAM" id="SSF52047">
    <property type="entry name" value="RNI-like"/>
    <property type="match status" value="1"/>
</dbReference>
<comment type="caution">
    <text evidence="23">The sequence shown here is derived from an EMBL/GenBank/DDBJ whole genome shotgun (WGS) entry which is preliminary data.</text>
</comment>
<dbReference type="FunFam" id="3.30.200.20:FF:000309">
    <property type="entry name" value="Leucine-rich repeat receptor protein kinase MSP1"/>
    <property type="match status" value="1"/>
</dbReference>
<evidence type="ECO:0000256" key="14">
    <source>
        <dbReference type="ARBA" id="ARBA00022989"/>
    </source>
</evidence>
<dbReference type="FunFam" id="3.80.10.10:FF:000177">
    <property type="entry name" value="Leucine-rich repeat receptor-like serine/threonine-protein kinase At1g17230"/>
    <property type="match status" value="1"/>
</dbReference>
<dbReference type="PANTHER" id="PTHR48053:SF168">
    <property type="entry name" value="LRR RECEPTOR-LIKE KINASE FAMILY PROTEIN"/>
    <property type="match status" value="1"/>
</dbReference>
<evidence type="ECO:0000256" key="2">
    <source>
        <dbReference type="ARBA" id="ARBA00012513"/>
    </source>
</evidence>
<keyword evidence="6" id="KW-0433">Leucine-rich repeat</keyword>
<keyword evidence="24" id="KW-1185">Reference proteome</keyword>
<keyword evidence="11 20" id="KW-0547">Nucleotide-binding</keyword>
<dbReference type="GO" id="GO:0051707">
    <property type="term" value="P:response to other organism"/>
    <property type="evidence" value="ECO:0007669"/>
    <property type="project" value="UniProtKB-ARBA"/>
</dbReference>
<evidence type="ECO:0000256" key="6">
    <source>
        <dbReference type="ARBA" id="ARBA00022614"/>
    </source>
</evidence>
<dbReference type="Pfam" id="PF00069">
    <property type="entry name" value="Pkinase"/>
    <property type="match status" value="1"/>
</dbReference>
<evidence type="ECO:0000313" key="23">
    <source>
        <dbReference type="EMBL" id="THG14048.1"/>
    </source>
</evidence>
<reference evidence="23 24" key="1">
    <citation type="journal article" date="2018" name="Proc. Natl. Acad. Sci. U.S.A.">
        <title>Draft genome sequence of Camellia sinensis var. sinensis provides insights into the evolution of the tea genome and tea quality.</title>
        <authorList>
            <person name="Wei C."/>
            <person name="Yang H."/>
            <person name="Wang S."/>
            <person name="Zhao J."/>
            <person name="Liu C."/>
            <person name="Gao L."/>
            <person name="Xia E."/>
            <person name="Lu Y."/>
            <person name="Tai Y."/>
            <person name="She G."/>
            <person name="Sun J."/>
            <person name="Cao H."/>
            <person name="Tong W."/>
            <person name="Gao Q."/>
            <person name="Li Y."/>
            <person name="Deng W."/>
            <person name="Jiang X."/>
            <person name="Wang W."/>
            <person name="Chen Q."/>
            <person name="Zhang S."/>
            <person name="Li H."/>
            <person name="Wu J."/>
            <person name="Wang P."/>
            <person name="Li P."/>
            <person name="Shi C."/>
            <person name="Zheng F."/>
            <person name="Jian J."/>
            <person name="Huang B."/>
            <person name="Shan D."/>
            <person name="Shi M."/>
            <person name="Fang C."/>
            <person name="Yue Y."/>
            <person name="Li F."/>
            <person name="Li D."/>
            <person name="Wei S."/>
            <person name="Han B."/>
            <person name="Jiang C."/>
            <person name="Yin Y."/>
            <person name="Xia T."/>
            <person name="Zhang Z."/>
            <person name="Bennetzen J.L."/>
            <person name="Zhao S."/>
            <person name="Wan X."/>
        </authorList>
    </citation>
    <scope>NUCLEOTIDE SEQUENCE [LARGE SCALE GENOMIC DNA]</scope>
    <source>
        <strain evidence="24">cv. Shuchazao</strain>
        <tissue evidence="23">Leaf</tissue>
    </source>
</reference>
<comment type="subcellular location">
    <subcellularLocation>
        <location evidence="1">Cell membrane</location>
        <topology evidence="1">Single-pass type I membrane protein</topology>
    </subcellularLocation>
</comment>
<evidence type="ECO:0000313" key="24">
    <source>
        <dbReference type="Proteomes" id="UP000306102"/>
    </source>
</evidence>
<evidence type="ECO:0000256" key="9">
    <source>
        <dbReference type="ARBA" id="ARBA00022729"/>
    </source>
</evidence>
<dbReference type="PROSITE" id="PS50011">
    <property type="entry name" value="PROTEIN_KINASE_DOM"/>
    <property type="match status" value="1"/>
</dbReference>
<dbReference type="EMBL" id="SDRB02005566">
    <property type="protein sequence ID" value="THG14048.1"/>
    <property type="molecule type" value="Genomic_DNA"/>
</dbReference>
<dbReference type="Pfam" id="PF23598">
    <property type="entry name" value="LRR_14"/>
    <property type="match status" value="1"/>
</dbReference>
<evidence type="ECO:0000256" key="7">
    <source>
        <dbReference type="ARBA" id="ARBA00022679"/>
    </source>
</evidence>
<dbReference type="InterPro" id="IPR055414">
    <property type="entry name" value="LRR_R13L4/SHOC2-like"/>
</dbReference>
<evidence type="ECO:0000256" key="5">
    <source>
        <dbReference type="ARBA" id="ARBA00022553"/>
    </source>
</evidence>
<dbReference type="GO" id="GO:0004674">
    <property type="term" value="F:protein serine/threonine kinase activity"/>
    <property type="evidence" value="ECO:0007669"/>
    <property type="project" value="UniProtKB-KW"/>
</dbReference>
<evidence type="ECO:0000256" key="3">
    <source>
        <dbReference type="ARBA" id="ARBA00022475"/>
    </source>
</evidence>
<sequence length="1466" mass="161625">MIHIPLYYRQNFLRYLLIGYLDSGLSLSYASICHDLIGHQFDKIEPILPSGGSKPKLSKEISLHALLSINTSPCSSSSSSLHLLLSFIAFYSINNKPTMTFLANTPPNHFLSFPALLLCLIILALPTFFDYAAFASSVTGKQASEATALLTWKASLHNQTQTLLSSWLGSNHCTWLGIGCNKVGRVAHIDLHDYGLKGTFSDLNFSPFPHLLTLELFNNSLYGTIPPHIGSLWRLTYLSLPLNNLSGTIPTEIGQLTNLRFLHMNRNQIGGSIPQQIGLLSCLNMLTLYTNNLTGSIPFSIGNLGNLTILYLYDNQLSGSIPQEVGMLTSLLDLELSMNSLTGSIPASMGNLGNLTTMYLYDNQLSGSIPQEVGMLRSLVDLELARNNLTGSIPTSIGNLSNLTTLYLYVNQLSGSIPQEVGMLRSLVDLELSRNHLTGSIPTSIGNLSNLTTLYLHDNQLSGSILQEVGMLRSLVDLELEMNNLTGSIPTSIGNLSNLTTLYLYVNQLSGSIPREVGMMRSLVDLELGMNNLMGSIPASIGNLTKLNVLDLSLNSLSGSISSEIGNLKQLGYLMFIDNQLTGFIPPRLNNLTHLKWFQIGSNKLIGHLPENLCFTGLLTELATADNNFTGPIPKSLKNCHSLYRVRLDGNQLSGNISEDFGVYPSLDYIDLSHNNFYGELSKNWGKCHNLTSLKMSNNKISSKIPSELVGATQLSVLDLSSNHLVGEIPLKLGMLVSLFNLKLDDNYLLGNIPPELSKLSNLENLNLAANDLSGSIPRELGDYLKLLSLNLSNNRFRESIPIEIGQINTLQSLDLGNNLLIGKIPQQIGELRSLERLNLSHNEFFGSIPSSFNKMVSLTSIDVSYNQLEGPLPDIKAFQEAPFKALKGNKGLCGNATGLKACLTKLNNGDVEKKGKKVMLLTVLLVFGILFLLLMVLGIFMAFRKKVRNTKNEPSRVNHDNVFAIWSYDGKMVYENIIEVTENFSAKYCVGEGGYGTVYRADLPSGQVVAVKKLHATLDDDWANLKGFTSEIRALTEIRHHNIVKLYGYCSHPRHPFLVYEFLEGGSLGNVLSMDDDIVVFDWIKRVNTVKGVANALSYMHHDCFQPIIHRDISSKNVLFDLEYVAHISDFGIARFMNLNSSNWTSFAGTFGYVAPELAYTIEVNEKCDVYSFGVLALEVIMGKHPGDLISSLSSFSSSSSTSTAQGIFLKDILDQRLLPPRNQVAEQVVVVTKLAFACLHTTPLQLVNKIFRGNLAPLLLDIYEFSPEFQKPREPSLFFEKCNDSTESSLVISTTGQSSKFWIATTMLPRWSRAVTYLSRVSSHKNNMHLCCLVTDIEVDEDVEQEDKPGVQNLSISVFYKRQSSQVKVLFISLLLRAFTSNSAESSDRDDNSGLSISDCMEKCWNNCSCVGFTTSNSNAGPEKFSGFQVKHSREFLWTSIAIACGEPNTTAIVPALFHTIANA</sequence>
<comment type="catalytic activity">
    <reaction evidence="18">
        <text>L-threonyl-[protein] + ATP = O-phospho-L-threonyl-[protein] + ADP + H(+)</text>
        <dbReference type="Rhea" id="RHEA:46608"/>
        <dbReference type="Rhea" id="RHEA-COMP:11060"/>
        <dbReference type="Rhea" id="RHEA-COMP:11605"/>
        <dbReference type="ChEBI" id="CHEBI:15378"/>
        <dbReference type="ChEBI" id="CHEBI:30013"/>
        <dbReference type="ChEBI" id="CHEBI:30616"/>
        <dbReference type="ChEBI" id="CHEBI:61977"/>
        <dbReference type="ChEBI" id="CHEBI:456216"/>
        <dbReference type="EC" id="2.7.11.1"/>
    </reaction>
</comment>
<keyword evidence="13 20" id="KW-0067">ATP-binding</keyword>
<evidence type="ECO:0000256" key="8">
    <source>
        <dbReference type="ARBA" id="ARBA00022692"/>
    </source>
</evidence>
<dbReference type="GO" id="GO:0005886">
    <property type="term" value="C:plasma membrane"/>
    <property type="evidence" value="ECO:0007669"/>
    <property type="project" value="UniProtKB-SubCell"/>
</dbReference>
<dbReference type="InterPro" id="IPR000719">
    <property type="entry name" value="Prot_kinase_dom"/>
</dbReference>
<proteinExistence type="predicted"/>
<dbReference type="FunFam" id="3.80.10.10:FF:000784">
    <property type="entry name" value="leucine-rich repeat receptor protein kinase EMS1"/>
    <property type="match status" value="1"/>
</dbReference>
<dbReference type="InterPro" id="IPR013210">
    <property type="entry name" value="LRR_N_plant-typ"/>
</dbReference>
<dbReference type="Gene3D" id="1.10.510.10">
    <property type="entry name" value="Transferase(Phosphotransferase) domain 1"/>
    <property type="match status" value="1"/>
</dbReference>
<name>A0A4S4ECN0_CAMSN</name>
<dbReference type="FunFam" id="3.80.10.10:FF:000416">
    <property type="entry name" value="Probable leucine-rich repeat receptor-like protein kinase At5g63930"/>
    <property type="match status" value="1"/>
</dbReference>
<keyword evidence="15 21" id="KW-0472">Membrane</keyword>
<dbReference type="InterPro" id="IPR032675">
    <property type="entry name" value="LRR_dom_sf"/>
</dbReference>
<keyword evidence="16" id="KW-0675">Receptor</keyword>
<dbReference type="Gene3D" id="3.80.10.10">
    <property type="entry name" value="Ribonuclease Inhibitor"/>
    <property type="match status" value="5"/>
</dbReference>
<evidence type="ECO:0000259" key="22">
    <source>
        <dbReference type="PROSITE" id="PS50011"/>
    </source>
</evidence>
<evidence type="ECO:0000256" key="17">
    <source>
        <dbReference type="ARBA" id="ARBA00023180"/>
    </source>
</evidence>
<evidence type="ECO:0000256" key="11">
    <source>
        <dbReference type="ARBA" id="ARBA00022741"/>
    </source>
</evidence>
<evidence type="ECO:0000256" key="4">
    <source>
        <dbReference type="ARBA" id="ARBA00022527"/>
    </source>
</evidence>
<keyword evidence="17" id="KW-0325">Glycoprotein</keyword>
<organism evidence="23 24">
    <name type="scientific">Camellia sinensis var. sinensis</name>
    <name type="common">China tea</name>
    <dbReference type="NCBI Taxonomy" id="542762"/>
    <lineage>
        <taxon>Eukaryota</taxon>
        <taxon>Viridiplantae</taxon>
        <taxon>Streptophyta</taxon>
        <taxon>Embryophyta</taxon>
        <taxon>Tracheophyta</taxon>
        <taxon>Spermatophyta</taxon>
        <taxon>Magnoliopsida</taxon>
        <taxon>eudicotyledons</taxon>
        <taxon>Gunneridae</taxon>
        <taxon>Pentapetalae</taxon>
        <taxon>asterids</taxon>
        <taxon>Ericales</taxon>
        <taxon>Theaceae</taxon>
        <taxon>Camellia</taxon>
    </lineage>
</organism>
<feature type="transmembrane region" description="Helical" evidence="21">
    <location>
        <begin position="115"/>
        <end position="134"/>
    </location>
</feature>
<evidence type="ECO:0000256" key="21">
    <source>
        <dbReference type="SAM" id="Phobius"/>
    </source>
</evidence>
<dbReference type="InterPro" id="IPR051716">
    <property type="entry name" value="Plant_RL_S/T_kinase"/>
</dbReference>
<feature type="binding site" evidence="20">
    <location>
        <position position="1014"/>
    </location>
    <ligand>
        <name>ATP</name>
        <dbReference type="ChEBI" id="CHEBI:30616"/>
    </ligand>
</feature>
<dbReference type="Proteomes" id="UP000306102">
    <property type="component" value="Unassembled WGS sequence"/>
</dbReference>
<accession>A0A4S4ECN0</accession>
<dbReference type="SMART" id="SM00365">
    <property type="entry name" value="LRR_SD22"/>
    <property type="match status" value="7"/>
</dbReference>
<dbReference type="PROSITE" id="PS00107">
    <property type="entry name" value="PROTEIN_KINASE_ATP"/>
    <property type="match status" value="1"/>
</dbReference>
<dbReference type="SUPFAM" id="SSF56112">
    <property type="entry name" value="Protein kinase-like (PK-like)"/>
    <property type="match status" value="1"/>
</dbReference>
<dbReference type="InterPro" id="IPR017441">
    <property type="entry name" value="Protein_kinase_ATP_BS"/>
</dbReference>
<keyword evidence="3" id="KW-1003">Cell membrane</keyword>
<comment type="catalytic activity">
    <reaction evidence="19">
        <text>L-seryl-[protein] + ATP = O-phospho-L-seryl-[protein] + ADP + H(+)</text>
        <dbReference type="Rhea" id="RHEA:17989"/>
        <dbReference type="Rhea" id="RHEA-COMP:9863"/>
        <dbReference type="Rhea" id="RHEA-COMP:11604"/>
        <dbReference type="ChEBI" id="CHEBI:15378"/>
        <dbReference type="ChEBI" id="CHEBI:29999"/>
        <dbReference type="ChEBI" id="CHEBI:30616"/>
        <dbReference type="ChEBI" id="CHEBI:83421"/>
        <dbReference type="ChEBI" id="CHEBI:456216"/>
        <dbReference type="EC" id="2.7.11.1"/>
    </reaction>
</comment>
<evidence type="ECO:0000256" key="18">
    <source>
        <dbReference type="ARBA" id="ARBA00047899"/>
    </source>
</evidence>
<dbReference type="PANTHER" id="PTHR48053">
    <property type="entry name" value="LEUCINE RICH REPEAT FAMILY PROTEIN, EXPRESSED"/>
    <property type="match status" value="1"/>
</dbReference>
<dbReference type="SMART" id="SM00369">
    <property type="entry name" value="LRR_TYP"/>
    <property type="match status" value="12"/>
</dbReference>
<dbReference type="InterPro" id="IPR003591">
    <property type="entry name" value="Leu-rich_rpt_typical-subtyp"/>
</dbReference>
<evidence type="ECO:0000256" key="12">
    <source>
        <dbReference type="ARBA" id="ARBA00022777"/>
    </source>
</evidence>
<evidence type="ECO:0000256" key="15">
    <source>
        <dbReference type="ARBA" id="ARBA00023136"/>
    </source>
</evidence>
<keyword evidence="7" id="KW-0808">Transferase</keyword>
<dbReference type="InterPro" id="IPR011009">
    <property type="entry name" value="Kinase-like_dom_sf"/>
</dbReference>
<evidence type="ECO:0000256" key="16">
    <source>
        <dbReference type="ARBA" id="ARBA00023170"/>
    </source>
</evidence>
<dbReference type="InterPro" id="IPR008266">
    <property type="entry name" value="Tyr_kinase_AS"/>
</dbReference>
<evidence type="ECO:0000256" key="1">
    <source>
        <dbReference type="ARBA" id="ARBA00004251"/>
    </source>
</evidence>
<feature type="domain" description="Protein kinase" evidence="22">
    <location>
        <begin position="985"/>
        <end position="1239"/>
    </location>
</feature>
<keyword evidence="10" id="KW-0677">Repeat</keyword>
<feature type="transmembrane region" description="Helical" evidence="21">
    <location>
        <begin position="919"/>
        <end position="944"/>
    </location>
</feature>
<dbReference type="EC" id="2.7.11.1" evidence="2"/>
<dbReference type="Pfam" id="PF13855">
    <property type="entry name" value="LRR_8"/>
    <property type="match status" value="3"/>
</dbReference>
<evidence type="ECO:0000256" key="10">
    <source>
        <dbReference type="ARBA" id="ARBA00022737"/>
    </source>
</evidence>
<dbReference type="GO" id="GO:0005524">
    <property type="term" value="F:ATP binding"/>
    <property type="evidence" value="ECO:0007669"/>
    <property type="project" value="UniProtKB-UniRule"/>
</dbReference>
<evidence type="ECO:0000256" key="19">
    <source>
        <dbReference type="ARBA" id="ARBA00048679"/>
    </source>
</evidence>
<dbReference type="Gene3D" id="3.30.200.20">
    <property type="entry name" value="Phosphorylase Kinase, domain 1"/>
    <property type="match status" value="1"/>
</dbReference>
<protein>
    <recommendedName>
        <fullName evidence="2">non-specific serine/threonine protein kinase</fullName>
        <ecNumber evidence="2">2.7.11.1</ecNumber>
    </recommendedName>
</protein>
<gene>
    <name evidence="23" type="ORF">TEA_026122</name>
</gene>
<keyword evidence="9" id="KW-0732">Signal</keyword>
<keyword evidence="5" id="KW-0597">Phosphoprotein</keyword>
<keyword evidence="14 21" id="KW-1133">Transmembrane helix</keyword>
<dbReference type="InterPro" id="IPR001611">
    <property type="entry name" value="Leu-rich_rpt"/>
</dbReference>
<dbReference type="GO" id="GO:0006952">
    <property type="term" value="P:defense response"/>
    <property type="evidence" value="ECO:0007669"/>
    <property type="project" value="UniProtKB-ARBA"/>
</dbReference>
<dbReference type="Pfam" id="PF00560">
    <property type="entry name" value="LRR_1"/>
    <property type="match status" value="4"/>
</dbReference>
<dbReference type="STRING" id="542762.A0A4S4ECN0"/>
<dbReference type="PROSITE" id="PS00109">
    <property type="entry name" value="PROTEIN_KINASE_TYR"/>
    <property type="match status" value="1"/>
</dbReference>